<organism evidence="1 2">
    <name type="scientific">Dreissena polymorpha</name>
    <name type="common">Zebra mussel</name>
    <name type="synonym">Mytilus polymorpha</name>
    <dbReference type="NCBI Taxonomy" id="45954"/>
    <lineage>
        <taxon>Eukaryota</taxon>
        <taxon>Metazoa</taxon>
        <taxon>Spiralia</taxon>
        <taxon>Lophotrochozoa</taxon>
        <taxon>Mollusca</taxon>
        <taxon>Bivalvia</taxon>
        <taxon>Autobranchia</taxon>
        <taxon>Heteroconchia</taxon>
        <taxon>Euheterodonta</taxon>
        <taxon>Imparidentia</taxon>
        <taxon>Neoheterodontei</taxon>
        <taxon>Myida</taxon>
        <taxon>Dreissenoidea</taxon>
        <taxon>Dreissenidae</taxon>
        <taxon>Dreissena</taxon>
    </lineage>
</organism>
<dbReference type="Gene3D" id="1.20.120.330">
    <property type="entry name" value="Nucleotidyltransferases domain 2"/>
    <property type="match status" value="1"/>
</dbReference>
<evidence type="ECO:0000313" key="1">
    <source>
        <dbReference type="EMBL" id="KAH3818358.1"/>
    </source>
</evidence>
<reference evidence="1" key="2">
    <citation type="submission" date="2020-11" db="EMBL/GenBank/DDBJ databases">
        <authorList>
            <person name="McCartney M.A."/>
            <person name="Auch B."/>
            <person name="Kono T."/>
            <person name="Mallez S."/>
            <person name="Becker A."/>
            <person name="Gohl D.M."/>
            <person name="Silverstein K.A.T."/>
            <person name="Koren S."/>
            <person name="Bechman K.B."/>
            <person name="Herman A."/>
            <person name="Abrahante J.E."/>
            <person name="Garbe J."/>
        </authorList>
    </citation>
    <scope>NUCLEOTIDE SEQUENCE</scope>
    <source>
        <strain evidence="1">Duluth1</strain>
        <tissue evidence="1">Whole animal</tissue>
    </source>
</reference>
<comment type="caution">
    <text evidence="1">The sequence shown here is derived from an EMBL/GenBank/DDBJ whole genome shotgun (WGS) entry which is preliminary data.</text>
</comment>
<dbReference type="AlphaFoldDB" id="A0A9D4JRR6"/>
<dbReference type="Proteomes" id="UP000828390">
    <property type="component" value="Unassembled WGS sequence"/>
</dbReference>
<protein>
    <recommendedName>
        <fullName evidence="3">HEPN domain-containing protein</fullName>
    </recommendedName>
</protein>
<accession>A0A9D4JRR6</accession>
<reference evidence="1" key="1">
    <citation type="journal article" date="2019" name="bioRxiv">
        <title>The Genome of the Zebra Mussel, Dreissena polymorpha: A Resource for Invasive Species Research.</title>
        <authorList>
            <person name="McCartney M.A."/>
            <person name="Auch B."/>
            <person name="Kono T."/>
            <person name="Mallez S."/>
            <person name="Zhang Y."/>
            <person name="Obille A."/>
            <person name="Becker A."/>
            <person name="Abrahante J.E."/>
            <person name="Garbe J."/>
            <person name="Badalamenti J.P."/>
            <person name="Herman A."/>
            <person name="Mangelson H."/>
            <person name="Liachko I."/>
            <person name="Sullivan S."/>
            <person name="Sone E.D."/>
            <person name="Koren S."/>
            <person name="Silverstein K.A.T."/>
            <person name="Beckman K.B."/>
            <person name="Gohl D.M."/>
        </authorList>
    </citation>
    <scope>NUCLEOTIDE SEQUENCE</scope>
    <source>
        <strain evidence="1">Duluth1</strain>
        <tissue evidence="1">Whole animal</tissue>
    </source>
</reference>
<keyword evidence="2" id="KW-1185">Reference proteome</keyword>
<evidence type="ECO:0000313" key="2">
    <source>
        <dbReference type="Proteomes" id="UP000828390"/>
    </source>
</evidence>
<evidence type="ECO:0008006" key="3">
    <source>
        <dbReference type="Google" id="ProtNLM"/>
    </source>
</evidence>
<proteinExistence type="predicted"/>
<sequence>MCLNISGLDGQLTSLAGQISAITGHHTRMRYPDMVHGSIPAEAYSREESLKVVELARQIIDHVQTHFLT</sequence>
<gene>
    <name evidence="1" type="ORF">DPMN_119965</name>
</gene>
<dbReference type="SUPFAM" id="SSF81593">
    <property type="entry name" value="Nucleotidyltransferase substrate binding subunit/domain"/>
    <property type="match status" value="1"/>
</dbReference>
<name>A0A9D4JRR6_DREPO</name>
<dbReference type="EMBL" id="JAIWYP010000005">
    <property type="protein sequence ID" value="KAH3818358.1"/>
    <property type="molecule type" value="Genomic_DNA"/>
</dbReference>